<dbReference type="HOGENOM" id="CLU_1276228_0_0_4"/>
<evidence type="ECO:0000313" key="5">
    <source>
        <dbReference type="Proteomes" id="UP000027604"/>
    </source>
</evidence>
<dbReference type="STRING" id="1349767.GJA_241"/>
<dbReference type="eggNOG" id="COG2198">
    <property type="taxonomic scope" value="Bacteria"/>
</dbReference>
<dbReference type="OrthoDB" id="8757919at2"/>
<proteinExistence type="predicted"/>
<dbReference type="PROSITE" id="PS50894">
    <property type="entry name" value="HPT"/>
    <property type="match status" value="1"/>
</dbReference>
<reference evidence="4 5" key="1">
    <citation type="journal article" date="2015" name="Genome Announc.">
        <title>Genome Sequence of Mushroom Soft-Rot Pathogen Janthinobacterium agaricidamnosum.</title>
        <authorList>
            <person name="Graupner K."/>
            <person name="Lackner G."/>
            <person name="Hertweck C."/>
        </authorList>
    </citation>
    <scope>NUCLEOTIDE SEQUENCE [LARGE SCALE GENOMIC DNA]</scope>
    <source>
        <strain evidence="5">NBRC 102515 / DSM 9628</strain>
    </source>
</reference>
<dbReference type="AlphaFoldDB" id="W0UWS6"/>
<keyword evidence="2" id="KW-0597">Phosphoprotein</keyword>
<evidence type="ECO:0000256" key="2">
    <source>
        <dbReference type="PROSITE-ProRule" id="PRU00110"/>
    </source>
</evidence>
<keyword evidence="5" id="KW-1185">Reference proteome</keyword>
<dbReference type="InterPro" id="IPR008207">
    <property type="entry name" value="Sig_transdc_His_kin_Hpt_dom"/>
</dbReference>
<dbReference type="Proteomes" id="UP000027604">
    <property type="component" value="Chromosome I"/>
</dbReference>
<accession>W0UWS6</accession>
<dbReference type="Pfam" id="PF01627">
    <property type="entry name" value="Hpt"/>
    <property type="match status" value="1"/>
</dbReference>
<evidence type="ECO:0000313" key="4">
    <source>
        <dbReference type="EMBL" id="CDG80904.1"/>
    </source>
</evidence>
<protein>
    <submittedName>
        <fullName evidence="4">Hpt domain protein</fullName>
    </submittedName>
</protein>
<dbReference type="RefSeq" id="WP_038487836.1">
    <property type="nucleotide sequence ID" value="NZ_BCTH01000094.1"/>
</dbReference>
<dbReference type="GO" id="GO:0000160">
    <property type="term" value="P:phosphorelay signal transduction system"/>
    <property type="evidence" value="ECO:0007669"/>
    <property type="project" value="UniProtKB-KW"/>
</dbReference>
<dbReference type="EMBL" id="HG322949">
    <property type="protein sequence ID" value="CDG80904.1"/>
    <property type="molecule type" value="Genomic_DNA"/>
</dbReference>
<keyword evidence="1" id="KW-0902">Two-component regulatory system</keyword>
<name>W0UWS6_9BURK</name>
<dbReference type="SUPFAM" id="SSF47226">
    <property type="entry name" value="Histidine-containing phosphotransfer domain, HPT domain"/>
    <property type="match status" value="1"/>
</dbReference>
<feature type="domain" description="HPt" evidence="3">
    <location>
        <begin position="37"/>
        <end position="133"/>
    </location>
</feature>
<dbReference type="GO" id="GO:0004672">
    <property type="term" value="F:protein kinase activity"/>
    <property type="evidence" value="ECO:0007669"/>
    <property type="project" value="UniProtKB-ARBA"/>
</dbReference>
<feature type="modified residue" description="Phosphohistidine" evidence="2">
    <location>
        <position position="76"/>
    </location>
</feature>
<sequence length="216" mass="22768">MMKPSAPSSDESGAAAPRDDARRILDIDDGLDRIMGDRTLYFKLLLRFLHDHGGTPRQIRDAVAAGRYDIARIRSHTLKGAAGMIGAGLMYEAAAALEAALRAHAIVLEQPLQRLELTLQQLLATVSKVLNSSPDGRSIHPVSLAATPAATAPATQLLIARLSSCLREGDGAAIDLLENSATLLADSLGIAKYQAVAAAAHEFDFDGALAALQRPG</sequence>
<dbReference type="PATRIC" id="fig|1349767.4.peg.4876"/>
<evidence type="ECO:0000259" key="3">
    <source>
        <dbReference type="PROSITE" id="PS50894"/>
    </source>
</evidence>
<gene>
    <name evidence="4" type="ORF">GJA_241</name>
</gene>
<dbReference type="InterPro" id="IPR036641">
    <property type="entry name" value="HPT_dom_sf"/>
</dbReference>
<dbReference type="Gene3D" id="1.20.120.160">
    <property type="entry name" value="HPT domain"/>
    <property type="match status" value="1"/>
</dbReference>
<evidence type="ECO:0000256" key="1">
    <source>
        <dbReference type="ARBA" id="ARBA00023012"/>
    </source>
</evidence>
<dbReference type="KEGG" id="jag:GJA_241"/>
<organism evidence="4 5">
    <name type="scientific">Janthinobacterium agaricidamnosum NBRC 102515 = DSM 9628</name>
    <dbReference type="NCBI Taxonomy" id="1349767"/>
    <lineage>
        <taxon>Bacteria</taxon>
        <taxon>Pseudomonadati</taxon>
        <taxon>Pseudomonadota</taxon>
        <taxon>Betaproteobacteria</taxon>
        <taxon>Burkholderiales</taxon>
        <taxon>Oxalobacteraceae</taxon>
        <taxon>Janthinobacterium</taxon>
    </lineage>
</organism>